<accession>A0A1W7R9P0</accession>
<dbReference type="PROSITE" id="PS51406">
    <property type="entry name" value="FIBRINOGEN_C_2"/>
    <property type="match status" value="1"/>
</dbReference>
<organism evidence="6">
    <name type="scientific">Hadrurus spadix</name>
    <dbReference type="NCBI Taxonomy" id="141984"/>
    <lineage>
        <taxon>Eukaryota</taxon>
        <taxon>Metazoa</taxon>
        <taxon>Ecdysozoa</taxon>
        <taxon>Arthropoda</taxon>
        <taxon>Chelicerata</taxon>
        <taxon>Arachnida</taxon>
        <taxon>Scorpiones</taxon>
        <taxon>Iurida</taxon>
        <taxon>Iuroidea</taxon>
        <taxon>Hadrurus</taxon>
    </lineage>
</organism>
<proteinExistence type="predicted"/>
<dbReference type="InterPro" id="IPR020837">
    <property type="entry name" value="Fibrinogen_CS"/>
</dbReference>
<evidence type="ECO:0000259" key="5">
    <source>
        <dbReference type="PROSITE" id="PS51406"/>
    </source>
</evidence>
<dbReference type="SUPFAM" id="SSF56496">
    <property type="entry name" value="Fibrinogen C-terminal domain-like"/>
    <property type="match status" value="1"/>
</dbReference>
<keyword evidence="4" id="KW-0732">Signal</keyword>
<dbReference type="Gene3D" id="3.90.215.10">
    <property type="entry name" value="Gamma Fibrinogen, chain A, domain 1"/>
    <property type="match status" value="1"/>
</dbReference>
<evidence type="ECO:0000256" key="2">
    <source>
        <dbReference type="ARBA" id="ARBA00023157"/>
    </source>
</evidence>
<dbReference type="AlphaFoldDB" id="A0A1W7R9P0"/>
<name>A0A1W7R9P0_9SCOR</name>
<dbReference type="GO" id="GO:0005615">
    <property type="term" value="C:extracellular space"/>
    <property type="evidence" value="ECO:0007669"/>
    <property type="project" value="TreeGrafter"/>
</dbReference>
<sequence length="273" mass="31126">MKIAICLSFSILCFSIGYARPTGGDLESLSSFLTYLDTIIHQVLALLSLPRSTHPGPIDCAQILRGGSTKSGIYRIWPLNWETVGSFNVYCDMETDGGGWTVIQRRGDYGKPVDYFYKSWKEYQMGFGSLDQDFWLGNDKIYGVTNQGNYTLRIDMKDKEGEKRYAVYQNFWIESEKQGYQLHVAGFSGDAGDSFSNLNGMKFTTKDVDNDFGDSNCAVHYKGGWWYNKCHHSNLNGLYHNGYHKSFADGINWHSWKGYNYSLPVADMKIRQI</sequence>
<evidence type="ECO:0000256" key="4">
    <source>
        <dbReference type="SAM" id="SignalP"/>
    </source>
</evidence>
<evidence type="ECO:0000256" key="3">
    <source>
        <dbReference type="ARBA" id="ARBA00053344"/>
    </source>
</evidence>
<keyword evidence="1" id="KW-0106">Calcium</keyword>
<dbReference type="CDD" id="cd00087">
    <property type="entry name" value="FReD"/>
    <property type="match status" value="1"/>
</dbReference>
<dbReference type="Pfam" id="PF00147">
    <property type="entry name" value="Fibrinogen_C"/>
    <property type="match status" value="1"/>
</dbReference>
<dbReference type="PANTHER" id="PTHR19143">
    <property type="entry name" value="FIBRINOGEN/TENASCIN/ANGIOPOEITIN"/>
    <property type="match status" value="1"/>
</dbReference>
<feature type="signal peptide" evidence="4">
    <location>
        <begin position="1"/>
        <end position="19"/>
    </location>
</feature>
<dbReference type="PANTHER" id="PTHR19143:SF327">
    <property type="entry name" value="FI21813P1-RELATED"/>
    <property type="match status" value="1"/>
</dbReference>
<reference evidence="6" key="1">
    <citation type="submission" date="2016-11" db="EMBL/GenBank/DDBJ databases">
        <title>Venom-gland transcriptomics and venom proteomics of the black-back scorpion (Hadrurus spadix) reveal detectability challenges and an unexplored realm of animal toxin diversity.</title>
        <authorList>
            <person name="Rokyta D.R."/>
            <person name="Ward M.J."/>
        </authorList>
    </citation>
    <scope>NUCLEOTIDE SEQUENCE</scope>
    <source>
        <tissue evidence="6">Venom gland</tissue>
    </source>
</reference>
<dbReference type="FunFam" id="3.90.215.10:FF:000001">
    <property type="entry name" value="Tenascin isoform 1"/>
    <property type="match status" value="1"/>
</dbReference>
<evidence type="ECO:0000313" key="6">
    <source>
        <dbReference type="EMBL" id="JAV47844.1"/>
    </source>
</evidence>
<evidence type="ECO:0000256" key="1">
    <source>
        <dbReference type="ARBA" id="ARBA00022837"/>
    </source>
</evidence>
<keyword evidence="2" id="KW-1015">Disulfide bond</keyword>
<dbReference type="NCBIfam" id="NF040941">
    <property type="entry name" value="GGGWT_bact"/>
    <property type="match status" value="1"/>
</dbReference>
<feature type="domain" description="Fibrinogen C-terminal" evidence="5">
    <location>
        <begin position="51"/>
        <end position="273"/>
    </location>
</feature>
<feature type="chain" id="PRO_5012325960" evidence="4">
    <location>
        <begin position="20"/>
        <end position="273"/>
    </location>
</feature>
<dbReference type="InterPro" id="IPR036056">
    <property type="entry name" value="Fibrinogen-like_C"/>
</dbReference>
<protein>
    <submittedName>
        <fullName evidence="6">Ryncolin</fullName>
    </submittedName>
</protein>
<dbReference type="PROSITE" id="PS00514">
    <property type="entry name" value="FIBRINOGEN_C_1"/>
    <property type="match status" value="1"/>
</dbReference>
<dbReference type="GO" id="GO:0030246">
    <property type="term" value="F:carbohydrate binding"/>
    <property type="evidence" value="ECO:0007669"/>
    <property type="project" value="UniProtKB-ARBA"/>
</dbReference>
<dbReference type="SMART" id="SM00186">
    <property type="entry name" value="FBG"/>
    <property type="match status" value="1"/>
</dbReference>
<dbReference type="InterPro" id="IPR014716">
    <property type="entry name" value="Fibrinogen_a/b/g_C_1"/>
</dbReference>
<dbReference type="InterPro" id="IPR050373">
    <property type="entry name" value="Fibrinogen_C-term_domain"/>
</dbReference>
<dbReference type="EMBL" id="GFAH01000545">
    <property type="protein sequence ID" value="JAV47844.1"/>
    <property type="molecule type" value="Transcribed_RNA"/>
</dbReference>
<dbReference type="GO" id="GO:0098609">
    <property type="term" value="P:cell-cell adhesion"/>
    <property type="evidence" value="ECO:0007669"/>
    <property type="project" value="UniProtKB-ARBA"/>
</dbReference>
<comment type="function">
    <text evidence="3">Lectin involved in innate immunity. Agglutinates all types of human erythrocytes, Gram-positive and Gram-negative bacteria. Has a stronger agglutinating activity towards Gram-negative bacteria than towards Gram-positive bacteria. Specifically recognizes acetyl group-containing substances on agglutinated cells. The hemagglutinating activity was inhibited by EDTA, acetyl group-containing mono- and disaccharides, N-acetyl derivatives of amino acids, other acetyl group-containing substances, propionamide and benzamide. Enhances the antimicrobial activity of big defensin against Gram-positive bacteria but not against Gram-negative bacteria.</text>
</comment>
<dbReference type="InterPro" id="IPR002181">
    <property type="entry name" value="Fibrinogen_a/b/g_C_dom"/>
</dbReference>